<dbReference type="AlphaFoldDB" id="A0A9X2E1D3"/>
<reference evidence="2" key="1">
    <citation type="submission" date="2022-06" db="EMBL/GenBank/DDBJ databases">
        <title>Whole genome shotgun sequencing (WGS) of Rathayibacter sp. ZW T2_19, isolated from stored onions (Allium cepa).</title>
        <authorList>
            <person name="Stoll D.A."/>
            <person name="Huch M."/>
        </authorList>
    </citation>
    <scope>NUCLEOTIDE SEQUENCE</scope>
    <source>
        <strain evidence="2">ZW T2_19</strain>
    </source>
</reference>
<accession>A0A9X2E1D3</accession>
<feature type="compositionally biased region" description="Basic and acidic residues" evidence="1">
    <location>
        <begin position="43"/>
        <end position="62"/>
    </location>
</feature>
<feature type="non-terminal residue" evidence="2">
    <location>
        <position position="168"/>
    </location>
</feature>
<feature type="region of interest" description="Disordered" evidence="1">
    <location>
        <begin position="1"/>
        <end position="114"/>
    </location>
</feature>
<proteinExistence type="predicted"/>
<evidence type="ECO:0000256" key="1">
    <source>
        <dbReference type="SAM" id="MobiDB-lite"/>
    </source>
</evidence>
<evidence type="ECO:0000313" key="2">
    <source>
        <dbReference type="EMBL" id="MCM6764528.1"/>
    </source>
</evidence>
<dbReference type="Proteomes" id="UP001155240">
    <property type="component" value="Unassembled WGS sequence"/>
</dbReference>
<evidence type="ECO:0000313" key="3">
    <source>
        <dbReference type="Proteomes" id="UP001155240"/>
    </source>
</evidence>
<feature type="compositionally biased region" description="Basic and acidic residues" evidence="1">
    <location>
        <begin position="97"/>
        <end position="114"/>
    </location>
</feature>
<keyword evidence="3" id="KW-1185">Reference proteome</keyword>
<name>A0A9X2E1D3_9MICO</name>
<protein>
    <submittedName>
        <fullName evidence="2">Uncharacterized protein</fullName>
    </submittedName>
</protein>
<gene>
    <name evidence="2" type="ORF">NB037_19125</name>
</gene>
<feature type="compositionally biased region" description="Basic and acidic residues" evidence="1">
    <location>
        <begin position="69"/>
        <end position="84"/>
    </location>
</feature>
<comment type="caution">
    <text evidence="2">The sequence shown here is derived from an EMBL/GenBank/DDBJ whole genome shotgun (WGS) entry which is preliminary data.</text>
</comment>
<dbReference type="EMBL" id="JAMRYM010000184">
    <property type="protein sequence ID" value="MCM6764528.1"/>
    <property type="molecule type" value="Genomic_DNA"/>
</dbReference>
<organism evidence="2 3">
    <name type="scientific">Rathayibacter rubneri</name>
    <dbReference type="NCBI Taxonomy" id="2950106"/>
    <lineage>
        <taxon>Bacteria</taxon>
        <taxon>Bacillati</taxon>
        <taxon>Actinomycetota</taxon>
        <taxon>Actinomycetes</taxon>
        <taxon>Micrococcales</taxon>
        <taxon>Microbacteriaceae</taxon>
        <taxon>Rathayibacter</taxon>
    </lineage>
</organism>
<sequence length="168" mass="17688">MLREHGDARLGMLGQPPEAARGGPAIRGEDLAARVGDQPAVVPRDDRGENRHGDRLRPDRAHLPLLGVAERRDARAQLREHSRVGEVGGRSGASADDAGRDADGGEGRGGRGERLRFVARGGGARLERVAVAREGEDADHVESGGDGGGAHDGILLLACQDREHGLRT</sequence>